<dbReference type="InterPro" id="IPR011006">
    <property type="entry name" value="CheY-like_superfamily"/>
</dbReference>
<dbReference type="SUPFAM" id="SSF55785">
    <property type="entry name" value="PYP-like sensor domain (PAS domain)"/>
    <property type="match status" value="1"/>
</dbReference>
<evidence type="ECO:0000256" key="5">
    <source>
        <dbReference type="ARBA" id="ARBA00022777"/>
    </source>
</evidence>
<dbReference type="InterPro" id="IPR004358">
    <property type="entry name" value="Sig_transdc_His_kin-like_C"/>
</dbReference>
<name>A0ABT5TAT0_9RHOB</name>
<dbReference type="Pfam" id="PF13426">
    <property type="entry name" value="PAS_9"/>
    <property type="match status" value="1"/>
</dbReference>
<feature type="transmembrane region" description="Helical" evidence="7">
    <location>
        <begin position="136"/>
        <end position="162"/>
    </location>
</feature>
<keyword evidence="7" id="KW-1133">Transmembrane helix</keyword>
<dbReference type="GO" id="GO:0016301">
    <property type="term" value="F:kinase activity"/>
    <property type="evidence" value="ECO:0007669"/>
    <property type="project" value="UniProtKB-KW"/>
</dbReference>
<dbReference type="CDD" id="cd17546">
    <property type="entry name" value="REC_hyHK_CKI1_RcsC-like"/>
    <property type="match status" value="1"/>
</dbReference>
<evidence type="ECO:0000313" key="12">
    <source>
        <dbReference type="Proteomes" id="UP001431784"/>
    </source>
</evidence>
<feature type="transmembrane region" description="Helical" evidence="7">
    <location>
        <begin position="20"/>
        <end position="42"/>
    </location>
</feature>
<dbReference type="Pfam" id="PF00512">
    <property type="entry name" value="HisKA"/>
    <property type="match status" value="1"/>
</dbReference>
<dbReference type="InterPro" id="IPR000014">
    <property type="entry name" value="PAS"/>
</dbReference>
<dbReference type="SUPFAM" id="SSF47384">
    <property type="entry name" value="Homodimeric domain of signal transducing histidine kinase"/>
    <property type="match status" value="1"/>
</dbReference>
<feature type="domain" description="PAS" evidence="10">
    <location>
        <begin position="344"/>
        <end position="389"/>
    </location>
</feature>
<evidence type="ECO:0000256" key="7">
    <source>
        <dbReference type="SAM" id="Phobius"/>
    </source>
</evidence>
<keyword evidence="3 6" id="KW-0597">Phosphoprotein</keyword>
<gene>
    <name evidence="11" type="ORF">PUT78_13325</name>
</gene>
<dbReference type="Gene3D" id="3.30.450.20">
    <property type="entry name" value="PAS domain"/>
    <property type="match status" value="1"/>
</dbReference>
<reference evidence="11" key="1">
    <citation type="submission" date="2023-02" db="EMBL/GenBank/DDBJ databases">
        <title>Description of Roseinatronobacter alkalisoli sp. nov., an alkaliphilic bacerium isolated from soda soil.</title>
        <authorList>
            <person name="Wei W."/>
        </authorList>
    </citation>
    <scope>NUCLEOTIDE SEQUENCE</scope>
    <source>
        <strain evidence="11">HJB301</strain>
    </source>
</reference>
<protein>
    <recommendedName>
        <fullName evidence="2">histidine kinase</fullName>
        <ecNumber evidence="2">2.7.13.3</ecNumber>
    </recommendedName>
</protein>
<dbReference type="NCBIfam" id="TIGR00229">
    <property type="entry name" value="sensory_box"/>
    <property type="match status" value="1"/>
</dbReference>
<feature type="transmembrane region" description="Helical" evidence="7">
    <location>
        <begin position="90"/>
        <end position="115"/>
    </location>
</feature>
<dbReference type="CDD" id="cd16922">
    <property type="entry name" value="HATPase_EvgS-ArcB-TorS-like"/>
    <property type="match status" value="1"/>
</dbReference>
<dbReference type="SMART" id="SM00387">
    <property type="entry name" value="HATPase_c"/>
    <property type="match status" value="1"/>
</dbReference>
<dbReference type="Pfam" id="PF16927">
    <property type="entry name" value="HisKA_7TM"/>
    <property type="match status" value="1"/>
</dbReference>
<dbReference type="InterPro" id="IPR001789">
    <property type="entry name" value="Sig_transdc_resp-reg_receiver"/>
</dbReference>
<evidence type="ECO:0000256" key="4">
    <source>
        <dbReference type="ARBA" id="ARBA00022679"/>
    </source>
</evidence>
<dbReference type="InterPro" id="IPR003661">
    <property type="entry name" value="HisK_dim/P_dom"/>
</dbReference>
<feature type="domain" description="Response regulatory" evidence="9">
    <location>
        <begin position="739"/>
        <end position="858"/>
    </location>
</feature>
<accession>A0ABT5TAT0</accession>
<dbReference type="Pfam" id="PF02518">
    <property type="entry name" value="HATPase_c"/>
    <property type="match status" value="1"/>
</dbReference>
<dbReference type="InterPro" id="IPR003594">
    <property type="entry name" value="HATPase_dom"/>
</dbReference>
<evidence type="ECO:0000259" key="10">
    <source>
        <dbReference type="PROSITE" id="PS50112"/>
    </source>
</evidence>
<keyword evidence="4" id="KW-0808">Transferase</keyword>
<dbReference type="InterPro" id="IPR036890">
    <property type="entry name" value="HATPase_C_sf"/>
</dbReference>
<dbReference type="EMBL" id="JAQZSM010000012">
    <property type="protein sequence ID" value="MDD7972081.1"/>
    <property type="molecule type" value="Genomic_DNA"/>
</dbReference>
<dbReference type="PANTHER" id="PTHR43047">
    <property type="entry name" value="TWO-COMPONENT HISTIDINE PROTEIN KINASE"/>
    <property type="match status" value="1"/>
</dbReference>
<comment type="caution">
    <text evidence="11">The sequence shown here is derived from an EMBL/GenBank/DDBJ whole genome shotgun (WGS) entry which is preliminary data.</text>
</comment>
<feature type="modified residue" description="4-aspartylphosphate" evidence="6">
    <location>
        <position position="788"/>
    </location>
</feature>
<sequence>MSIWTGLAVMTYMVARQPHFSGKGFCVASHVAMLGWLAAAILEMSATTKDCKIAFALAAWPAIATLPTVWAFFLHAYAFGRKAKLARWEWATLIGGPLVVTAIAVSNPWHWLFYGAETTMLEINGRLSVRYAHGPLFYLAAGYLYLFLMAAIGVGISGMWLANRAYRAHFAVLVAITVFPIVANLAYIFGGVTILGFDPTPFMFALVLLLFTWMMIVTRPFDLATIGRDLLFFTAHDPAVMIDTSGRVMTTNAAARHVLGNADINLQHGAALDPNAQIFPLLREVMNNQSIPAPTRLTISGRVYATRVLAVERPLARKAPVMGWLISLTDVSNVLALQDELRRERDFLASVLETNLAGMIAFNKEGRIVFANSEAERILGMPPGTCINRPYDEDSWGITALNGSSIPSDELPVARILRDGKPLRDVRLSIRRPNGEKRLISMNLTRFQVAESPARIVCSIVDITDQLATEAALRDSVTHAEAASAAKSTFLANMSHEIRTPLTGVLGMADLLADTKLMPEQQVMVETIRDSGWSLLALINNILDLARVEAGKLPIEQTPFTLNSLLQQLVALHSASARAKGLKFVTTQQGADATQRIGDITRVLQILQNLIGNAVKFTETGQVSLQVQATDPDFVDFHISDTGIGMSQEQLARIFEEFEQAESGTARRFGGTGLGMAIVSRLVEVMNGTITVKSTRGMGTDVFVRLSLPAVRETVAPPADQPDSSQTEEHARSTLVGRRMLVADDTATNRMIMQIMLEQIGIVAYFAENGLEACNLWREQDFDLIILDISMPVMDGIEAFTTMLREAEETDRPKPRAIAATANVMKEQIAVYLAVGFIDILPKPIKKDSLALILAHAME</sequence>
<dbReference type="InterPro" id="IPR036097">
    <property type="entry name" value="HisK_dim/P_sf"/>
</dbReference>
<dbReference type="Gene3D" id="3.30.565.10">
    <property type="entry name" value="Histidine kinase-like ATPase, C-terminal domain"/>
    <property type="match status" value="1"/>
</dbReference>
<feature type="transmembrane region" description="Helical" evidence="7">
    <location>
        <begin position="168"/>
        <end position="190"/>
    </location>
</feature>
<dbReference type="PANTHER" id="PTHR43047:SF78">
    <property type="entry name" value="SENSORY_REGULATORY PROTEIN RPFC"/>
    <property type="match status" value="1"/>
</dbReference>
<dbReference type="InterPro" id="IPR035965">
    <property type="entry name" value="PAS-like_dom_sf"/>
</dbReference>
<dbReference type="SMART" id="SM00388">
    <property type="entry name" value="HisKA"/>
    <property type="match status" value="1"/>
</dbReference>
<dbReference type="PROSITE" id="PS50112">
    <property type="entry name" value="PAS"/>
    <property type="match status" value="1"/>
</dbReference>
<organism evidence="11 12">
    <name type="scientific">Roseinatronobacter alkalisoli</name>
    <dbReference type="NCBI Taxonomy" id="3028235"/>
    <lineage>
        <taxon>Bacteria</taxon>
        <taxon>Pseudomonadati</taxon>
        <taxon>Pseudomonadota</taxon>
        <taxon>Alphaproteobacteria</taxon>
        <taxon>Rhodobacterales</taxon>
        <taxon>Paracoccaceae</taxon>
        <taxon>Roseinatronobacter</taxon>
    </lineage>
</organism>
<dbReference type="PROSITE" id="PS50110">
    <property type="entry name" value="RESPONSE_REGULATORY"/>
    <property type="match status" value="1"/>
</dbReference>
<dbReference type="SUPFAM" id="SSF52172">
    <property type="entry name" value="CheY-like"/>
    <property type="match status" value="1"/>
</dbReference>
<dbReference type="Proteomes" id="UP001431784">
    <property type="component" value="Unassembled WGS sequence"/>
</dbReference>
<keyword evidence="5 11" id="KW-0418">Kinase</keyword>
<evidence type="ECO:0000256" key="3">
    <source>
        <dbReference type="ARBA" id="ARBA00022553"/>
    </source>
</evidence>
<evidence type="ECO:0000256" key="2">
    <source>
        <dbReference type="ARBA" id="ARBA00012438"/>
    </source>
</evidence>
<dbReference type="InterPro" id="IPR031621">
    <property type="entry name" value="HisKA_7TM"/>
</dbReference>
<dbReference type="Pfam" id="PF00072">
    <property type="entry name" value="Response_reg"/>
    <property type="match status" value="1"/>
</dbReference>
<dbReference type="EC" id="2.7.13.3" evidence="2"/>
<dbReference type="Gene3D" id="3.40.50.2300">
    <property type="match status" value="1"/>
</dbReference>
<dbReference type="PROSITE" id="PS50109">
    <property type="entry name" value="HIS_KIN"/>
    <property type="match status" value="1"/>
</dbReference>
<dbReference type="PRINTS" id="PR00344">
    <property type="entry name" value="BCTRLSENSOR"/>
</dbReference>
<evidence type="ECO:0000256" key="6">
    <source>
        <dbReference type="PROSITE-ProRule" id="PRU00169"/>
    </source>
</evidence>
<dbReference type="Gene3D" id="1.10.287.130">
    <property type="match status" value="1"/>
</dbReference>
<comment type="catalytic activity">
    <reaction evidence="1">
        <text>ATP + protein L-histidine = ADP + protein N-phospho-L-histidine.</text>
        <dbReference type="EC" id="2.7.13.3"/>
    </reaction>
</comment>
<dbReference type="CDD" id="cd00082">
    <property type="entry name" value="HisKA"/>
    <property type="match status" value="1"/>
</dbReference>
<dbReference type="InterPro" id="IPR005467">
    <property type="entry name" value="His_kinase_dom"/>
</dbReference>
<evidence type="ECO:0000313" key="11">
    <source>
        <dbReference type="EMBL" id="MDD7972081.1"/>
    </source>
</evidence>
<keyword evidence="7" id="KW-0472">Membrane</keyword>
<feature type="transmembrane region" description="Helical" evidence="7">
    <location>
        <begin position="202"/>
        <end position="221"/>
    </location>
</feature>
<feature type="domain" description="Histidine kinase" evidence="8">
    <location>
        <begin position="493"/>
        <end position="710"/>
    </location>
</feature>
<dbReference type="CDD" id="cd00130">
    <property type="entry name" value="PAS"/>
    <property type="match status" value="1"/>
</dbReference>
<feature type="transmembrane region" description="Helical" evidence="7">
    <location>
        <begin position="54"/>
        <end position="78"/>
    </location>
</feature>
<evidence type="ECO:0000259" key="8">
    <source>
        <dbReference type="PROSITE" id="PS50109"/>
    </source>
</evidence>
<dbReference type="SMART" id="SM00448">
    <property type="entry name" value="REC"/>
    <property type="match status" value="1"/>
</dbReference>
<dbReference type="SUPFAM" id="SSF55874">
    <property type="entry name" value="ATPase domain of HSP90 chaperone/DNA topoisomerase II/histidine kinase"/>
    <property type="match status" value="1"/>
</dbReference>
<keyword evidence="7" id="KW-0812">Transmembrane</keyword>
<evidence type="ECO:0000256" key="1">
    <source>
        <dbReference type="ARBA" id="ARBA00000085"/>
    </source>
</evidence>
<proteinExistence type="predicted"/>
<evidence type="ECO:0000259" key="9">
    <source>
        <dbReference type="PROSITE" id="PS50110"/>
    </source>
</evidence>
<keyword evidence="12" id="KW-1185">Reference proteome</keyword>